<comment type="function">
    <text evidence="8">Stimulates the transcription of various genes by recognizing and binding to a CCAAT motif in promoters.</text>
</comment>
<dbReference type="FunFam" id="1.10.20.10:FF:000062">
    <property type="entry name" value="Nuclear transcription factor Y subunit C"/>
    <property type="match status" value="1"/>
</dbReference>
<evidence type="ECO:0000256" key="3">
    <source>
        <dbReference type="ARBA" id="ARBA00023125"/>
    </source>
</evidence>
<dbReference type="AlphaFoldDB" id="A0AAN8YN33"/>
<evidence type="ECO:0000259" key="9">
    <source>
        <dbReference type="Pfam" id="PF00125"/>
    </source>
</evidence>
<evidence type="ECO:0000256" key="4">
    <source>
        <dbReference type="ARBA" id="ARBA00023163"/>
    </source>
</evidence>
<keyword evidence="4" id="KW-0804">Transcription</keyword>
<dbReference type="Pfam" id="PF00125">
    <property type="entry name" value="Histone"/>
    <property type="match status" value="1"/>
</dbReference>
<keyword evidence="5" id="KW-0539">Nucleus</keyword>
<dbReference type="GO" id="GO:0005634">
    <property type="term" value="C:nucleus"/>
    <property type="evidence" value="ECO:0007669"/>
    <property type="project" value="UniProtKB-SubCell"/>
</dbReference>
<dbReference type="GO" id="GO:0000976">
    <property type="term" value="F:transcription cis-regulatory region binding"/>
    <property type="evidence" value="ECO:0007669"/>
    <property type="project" value="TreeGrafter"/>
</dbReference>
<accession>A0AAN8YN33</accession>
<dbReference type="PANTHER" id="PTHR10252:SF124">
    <property type="entry name" value="NUCLEAR TRANSCRIPTION FACTOR Y SUBUNIT C-10"/>
    <property type="match status" value="1"/>
</dbReference>
<dbReference type="SUPFAM" id="SSF47113">
    <property type="entry name" value="Histone-fold"/>
    <property type="match status" value="1"/>
</dbReference>
<comment type="subcellular location">
    <subcellularLocation>
        <location evidence="1">Nucleus</location>
    </subcellularLocation>
</comment>
<reference evidence="10 11" key="1">
    <citation type="submission" date="2024-02" db="EMBL/GenBank/DDBJ databases">
        <title>de novo genome assembly of Solanum bulbocastanum strain 11H21.</title>
        <authorList>
            <person name="Hosaka A.J."/>
        </authorList>
    </citation>
    <scope>NUCLEOTIDE SEQUENCE [LARGE SCALE GENOMIC DNA]</scope>
    <source>
        <tissue evidence="10">Young leaves</tissue>
    </source>
</reference>
<comment type="similarity">
    <text evidence="7">Belongs to the NFYC/HAP5 subunit family.</text>
</comment>
<evidence type="ECO:0000256" key="8">
    <source>
        <dbReference type="ARBA" id="ARBA00059992"/>
    </source>
</evidence>
<dbReference type="InterPro" id="IPR007125">
    <property type="entry name" value="H2A/H2B/H3"/>
</dbReference>
<evidence type="ECO:0000256" key="1">
    <source>
        <dbReference type="ARBA" id="ARBA00004123"/>
    </source>
</evidence>
<dbReference type="CDD" id="cd22908">
    <property type="entry name" value="HFD_NFYC-like"/>
    <property type="match status" value="1"/>
</dbReference>
<dbReference type="GO" id="GO:0046982">
    <property type="term" value="F:protein heterodimerization activity"/>
    <property type="evidence" value="ECO:0007669"/>
    <property type="project" value="InterPro"/>
</dbReference>
<comment type="caution">
    <text evidence="10">The sequence shown here is derived from an EMBL/GenBank/DDBJ whole genome shotgun (WGS) entry which is preliminary data.</text>
</comment>
<evidence type="ECO:0000313" key="11">
    <source>
        <dbReference type="Proteomes" id="UP001371456"/>
    </source>
</evidence>
<dbReference type="PANTHER" id="PTHR10252">
    <property type="entry name" value="HISTONE-LIKE TRANSCRIPTION FACTOR CCAAT-RELATED"/>
    <property type="match status" value="1"/>
</dbReference>
<sequence>MMLSHWRIAHSFGSPCGRCSITTWTESCTILQSVLLKMLKNKLEFYMDYDRSTWVLGASSFCKQQSKYFFLQTSKEDMDFNSSLMELPKSSSALPSELQRPICMHSSMPSNNKIQPDEDERDPRFMQLLKENLFCFWNRQKEEILRADPKRKPEMPISRIRRAMKSNDQVKMVSAHSTVLLSKAIEMFIMELTLRAWMQADQGKCRTLKRYDFARAIRDEEVFDFLSDIVPLQTYKLPCQFQVQKEANDGQGNESHPAYQVLQPSNIPVEEDANGGQGNEFHPACQMVQPYKIPVEEANDVQGNKFDLASRMVQPHNIPFKVLKWHKLRCEFQVQDKANDGEGNEAAYQMVEPNKPSVLKEPNDGQGSESNPAYQLVQPNDIPVEEVANGGQGNEFHPACQMVQPNNIPASFISNQGIPVPLVNLFPEPVFNIDDFLMEEANDVQGNKFHLANQMVQPHNIPLQQLYQFQVRGEENDAQGNEFDPTYNVQPNNISVQAEANDGQGNEFHPTYQMGQPNNIPASFISAQGIPAPFMLPPLINLSPEPELDIDEFLVDIEEGL</sequence>
<evidence type="ECO:0000256" key="6">
    <source>
        <dbReference type="ARBA" id="ARBA00025911"/>
    </source>
</evidence>
<keyword evidence="11" id="KW-1185">Reference proteome</keyword>
<dbReference type="EMBL" id="JBANQN010000002">
    <property type="protein sequence ID" value="KAK6798206.1"/>
    <property type="molecule type" value="Genomic_DNA"/>
</dbReference>
<keyword evidence="2" id="KW-0805">Transcription regulation</keyword>
<dbReference type="Gene3D" id="1.10.20.10">
    <property type="entry name" value="Histone, subunit A"/>
    <property type="match status" value="1"/>
</dbReference>
<feature type="domain" description="Core Histone H2A/H2B/H3" evidence="9">
    <location>
        <begin position="151"/>
        <end position="218"/>
    </location>
</feature>
<evidence type="ECO:0000256" key="5">
    <source>
        <dbReference type="ARBA" id="ARBA00023242"/>
    </source>
</evidence>
<evidence type="ECO:0000256" key="7">
    <source>
        <dbReference type="ARBA" id="ARBA00038129"/>
    </source>
</evidence>
<dbReference type="Proteomes" id="UP001371456">
    <property type="component" value="Unassembled WGS sequence"/>
</dbReference>
<comment type="subunit">
    <text evidence="6">Heterotrimeric transcription factor composed of three components, NF-YA, NF-YB and NF-YC. NF-YB and NF-YC must interact and dimerize for NF-YA association and DNA binding.</text>
</comment>
<organism evidence="10 11">
    <name type="scientific">Solanum bulbocastanum</name>
    <name type="common">Wild potato</name>
    <dbReference type="NCBI Taxonomy" id="147425"/>
    <lineage>
        <taxon>Eukaryota</taxon>
        <taxon>Viridiplantae</taxon>
        <taxon>Streptophyta</taxon>
        <taxon>Embryophyta</taxon>
        <taxon>Tracheophyta</taxon>
        <taxon>Spermatophyta</taxon>
        <taxon>Magnoliopsida</taxon>
        <taxon>eudicotyledons</taxon>
        <taxon>Gunneridae</taxon>
        <taxon>Pentapetalae</taxon>
        <taxon>asterids</taxon>
        <taxon>lamiids</taxon>
        <taxon>Solanales</taxon>
        <taxon>Solanaceae</taxon>
        <taxon>Solanoideae</taxon>
        <taxon>Solaneae</taxon>
        <taxon>Solanum</taxon>
    </lineage>
</organism>
<evidence type="ECO:0000256" key="2">
    <source>
        <dbReference type="ARBA" id="ARBA00023015"/>
    </source>
</evidence>
<evidence type="ECO:0000313" key="10">
    <source>
        <dbReference type="EMBL" id="KAK6798206.1"/>
    </source>
</evidence>
<name>A0AAN8YN33_SOLBU</name>
<keyword evidence="3" id="KW-0238">DNA-binding</keyword>
<dbReference type="GO" id="GO:0006355">
    <property type="term" value="P:regulation of DNA-templated transcription"/>
    <property type="evidence" value="ECO:0007669"/>
    <property type="project" value="TreeGrafter"/>
</dbReference>
<dbReference type="InterPro" id="IPR009072">
    <property type="entry name" value="Histone-fold"/>
</dbReference>
<gene>
    <name evidence="10" type="ORF">RDI58_005908</name>
</gene>
<protein>
    <recommendedName>
        <fullName evidence="9">Core Histone H2A/H2B/H3 domain-containing protein</fullName>
    </recommendedName>
</protein>
<dbReference type="InterPro" id="IPR050568">
    <property type="entry name" value="Transcr_DNA_Rep_Reg"/>
</dbReference>
<proteinExistence type="inferred from homology"/>